<dbReference type="Pfam" id="PF00884">
    <property type="entry name" value="Sulfatase"/>
    <property type="match status" value="1"/>
</dbReference>
<comment type="caution">
    <text evidence="5">The sequence shown here is derived from an EMBL/GenBank/DDBJ whole genome shotgun (WGS) entry which is preliminary data.</text>
</comment>
<evidence type="ECO:0000256" key="1">
    <source>
        <dbReference type="ARBA" id="ARBA00008779"/>
    </source>
</evidence>
<dbReference type="RefSeq" id="WP_036623943.1">
    <property type="nucleotide sequence ID" value="NZ_BGML01000008.1"/>
</dbReference>
<keyword evidence="6" id="KW-0808">Transferase</keyword>
<dbReference type="GO" id="GO:0016740">
    <property type="term" value="F:transferase activity"/>
    <property type="evidence" value="ECO:0007669"/>
    <property type="project" value="UniProtKB-KW"/>
</dbReference>
<dbReference type="Proteomes" id="UP000442469">
    <property type="component" value="Unassembled WGS sequence"/>
</dbReference>
<dbReference type="InterPro" id="IPR000917">
    <property type="entry name" value="Sulfatase_N"/>
</dbReference>
<evidence type="ECO:0000313" key="7">
    <source>
        <dbReference type="Proteomes" id="UP000029278"/>
    </source>
</evidence>
<protein>
    <submittedName>
        <fullName evidence="6">Sulfatase-like hydrolase/transferase</fullName>
    </submittedName>
    <submittedName>
        <fullName evidence="5">Type I phosphodiesterase / nucleotide pyrophosphatase family protein</fullName>
    </submittedName>
</protein>
<dbReference type="SUPFAM" id="SSF53649">
    <property type="entry name" value="Alkaline phosphatase-like"/>
    <property type="match status" value="1"/>
</dbReference>
<keyword evidence="2" id="KW-0479">Metal-binding</keyword>
<sequence length="512" mass="59149">MSSKPNILLITSDQQHWNTIGAFQPEISTPNLDRLAQQGTTFSRAYCPNPTCTPSRSSIITGMYPSQHGAWTLGTKLLEDRHTVGDDFTRAGYKTSLIGKAHFQPLKSTPEYESQEAYPILQNLDYWRNFHGPFYGFNHVELARNHTNEAHVGQHYAIWLEEQGCADWRDYFLPPTGTMDPAQTYKWPIPEKYHYNTWIAERTNARLEEHKTSGKPFFLWASFFDPHPEYLAPEPWDTMYDPEQLTIPALTPGEHDRNPPHFRLTQEEEPDFSHLMETGFGIHGYRSHHYYEYGAKKRLTDYDRKKLVAVYYGMISLMDKYIGKILDKLDELGLADDTLVVFTTDHGHFFGQHGLQAKGGFHYEDLIKLPFIVRYPGRVPAGKRSDAIQSLVDLAPTFLSFCGLPIPPTMTGVDQKDVWLGVSEQARDHAICEFRHEPTTIHQKTYVDARYKITVYYNQSYGEIFDLEKDPGELRNLWDEPGYEQLKSELLLKYVWAELGKEPLPMPRIHHA</sequence>
<gene>
    <name evidence="5" type="ORF">DJ90_2323</name>
    <name evidence="6" type="ORF">GNQ08_10460</name>
</gene>
<reference evidence="6 8" key="2">
    <citation type="submission" date="2019-11" db="EMBL/GenBank/DDBJ databases">
        <title>Draft genome sequences of five Paenibacillus species of dairy origin.</title>
        <authorList>
            <person name="Olajide A.M."/>
            <person name="Chen S."/>
            <person name="Lapointe G."/>
        </authorList>
    </citation>
    <scope>NUCLEOTIDE SEQUENCE [LARGE SCALE GENOMIC DNA]</scope>
    <source>
        <strain evidence="6 8">3CT49</strain>
    </source>
</reference>
<dbReference type="PANTHER" id="PTHR45953">
    <property type="entry name" value="IDURONATE 2-SULFATASE"/>
    <property type="match status" value="1"/>
</dbReference>
<dbReference type="GO" id="GO:0005737">
    <property type="term" value="C:cytoplasm"/>
    <property type="evidence" value="ECO:0007669"/>
    <property type="project" value="TreeGrafter"/>
</dbReference>
<dbReference type="OrthoDB" id="9762324at2"/>
<accession>A0A090YDM6</accession>
<dbReference type="InterPro" id="IPR024607">
    <property type="entry name" value="Sulfatase_CS"/>
</dbReference>
<dbReference type="PROSITE" id="PS00523">
    <property type="entry name" value="SULFATASE_1"/>
    <property type="match status" value="1"/>
</dbReference>
<evidence type="ECO:0000313" key="6">
    <source>
        <dbReference type="EMBL" id="MUG22834.1"/>
    </source>
</evidence>
<keyword evidence="7" id="KW-1185">Reference proteome</keyword>
<evidence type="ECO:0000313" key="8">
    <source>
        <dbReference type="Proteomes" id="UP000442469"/>
    </source>
</evidence>
<dbReference type="GO" id="GO:0046872">
    <property type="term" value="F:metal ion binding"/>
    <property type="evidence" value="ECO:0007669"/>
    <property type="project" value="UniProtKB-KW"/>
</dbReference>
<dbReference type="InterPro" id="IPR017850">
    <property type="entry name" value="Alkaline_phosphatase_core_sf"/>
</dbReference>
<feature type="domain" description="Sulfatase N-terminal" evidence="4">
    <location>
        <begin position="5"/>
        <end position="402"/>
    </location>
</feature>
<dbReference type="STRING" id="44252.DJ90_2323"/>
<proteinExistence type="inferred from homology"/>
<dbReference type="PANTHER" id="PTHR45953:SF1">
    <property type="entry name" value="IDURONATE 2-SULFATASE"/>
    <property type="match status" value="1"/>
</dbReference>
<dbReference type="HOGENOM" id="CLU_006332_9_2_9"/>
<organism evidence="5 7">
    <name type="scientific">Paenibacillus macerans</name>
    <name type="common">Bacillus macerans</name>
    <dbReference type="NCBI Taxonomy" id="44252"/>
    <lineage>
        <taxon>Bacteria</taxon>
        <taxon>Bacillati</taxon>
        <taxon>Bacillota</taxon>
        <taxon>Bacilli</taxon>
        <taxon>Bacillales</taxon>
        <taxon>Paenibacillaceae</taxon>
        <taxon>Paenibacillus</taxon>
    </lineage>
</organism>
<comment type="similarity">
    <text evidence="1">Belongs to the sulfatase family.</text>
</comment>
<dbReference type="GeneID" id="77007967"/>
<evidence type="ECO:0000256" key="2">
    <source>
        <dbReference type="ARBA" id="ARBA00022723"/>
    </source>
</evidence>
<evidence type="ECO:0000313" key="5">
    <source>
        <dbReference type="EMBL" id="KFM95962.1"/>
    </source>
</evidence>
<dbReference type="Proteomes" id="UP000029278">
    <property type="component" value="Unassembled WGS sequence"/>
</dbReference>
<dbReference type="AlphaFoldDB" id="A0A090YDM6"/>
<evidence type="ECO:0000259" key="4">
    <source>
        <dbReference type="Pfam" id="PF00884"/>
    </source>
</evidence>
<dbReference type="EMBL" id="WNZZ01000006">
    <property type="protein sequence ID" value="MUG22834.1"/>
    <property type="molecule type" value="Genomic_DNA"/>
</dbReference>
<evidence type="ECO:0000256" key="3">
    <source>
        <dbReference type="ARBA" id="ARBA00022801"/>
    </source>
</evidence>
<dbReference type="GO" id="GO:0008484">
    <property type="term" value="F:sulfuric ester hydrolase activity"/>
    <property type="evidence" value="ECO:0007669"/>
    <property type="project" value="TreeGrafter"/>
</dbReference>
<dbReference type="EMBL" id="JMQA01000041">
    <property type="protein sequence ID" value="KFM95962.1"/>
    <property type="molecule type" value="Genomic_DNA"/>
</dbReference>
<dbReference type="Gene3D" id="3.40.720.10">
    <property type="entry name" value="Alkaline Phosphatase, subunit A"/>
    <property type="match status" value="1"/>
</dbReference>
<reference evidence="5 7" key="1">
    <citation type="submission" date="2014-04" db="EMBL/GenBank/DDBJ databases">
        <authorList>
            <person name="Bishop-Lilly K.A."/>
            <person name="Broomall S.M."/>
            <person name="Chain P.S."/>
            <person name="Chertkov O."/>
            <person name="Coyne S.R."/>
            <person name="Daligault H.E."/>
            <person name="Davenport K.W."/>
            <person name="Erkkila T."/>
            <person name="Frey K.G."/>
            <person name="Gibbons H.S."/>
            <person name="Gu W."/>
            <person name="Jaissle J."/>
            <person name="Johnson S.L."/>
            <person name="Koroleva G.I."/>
            <person name="Ladner J.T."/>
            <person name="Lo C.-C."/>
            <person name="Minogue T.D."/>
            <person name="Munk C."/>
            <person name="Palacios G.F."/>
            <person name="Redden C.L."/>
            <person name="Rosenzweig C.N."/>
            <person name="Scholz M.B."/>
            <person name="Teshima H."/>
            <person name="Xu Y."/>
        </authorList>
    </citation>
    <scope>NUCLEOTIDE SEQUENCE [LARGE SCALE GENOMIC DNA]</scope>
    <source>
        <strain evidence="5 7">8244</strain>
    </source>
</reference>
<dbReference type="PATRIC" id="fig|44252.3.peg.5210"/>
<name>A0A090YDM6_PAEMA</name>
<keyword evidence="3 6" id="KW-0378">Hydrolase</keyword>